<protein>
    <submittedName>
        <fullName evidence="1">Uncharacterized protein</fullName>
    </submittedName>
</protein>
<reference evidence="1 2" key="1">
    <citation type="submission" date="2015-07" db="EMBL/GenBank/DDBJ databases">
        <authorList>
            <person name="Noorani M."/>
        </authorList>
    </citation>
    <scope>NUCLEOTIDE SEQUENCE [LARGE SCALE GENOMIC DNA]</scope>
    <source>
        <strain evidence="1">BBA 69670</strain>
    </source>
</reference>
<name>A0A0K6FQZ7_9AGAM</name>
<accession>A0A0K6FQZ7</accession>
<dbReference type="AlphaFoldDB" id="A0A0K6FQZ7"/>
<dbReference type="Proteomes" id="UP000044841">
    <property type="component" value="Unassembled WGS sequence"/>
</dbReference>
<gene>
    <name evidence="1" type="ORF">RSOLAG22IIIB_08064</name>
</gene>
<dbReference type="EMBL" id="CYGV01000524">
    <property type="protein sequence ID" value="CUA68695.1"/>
    <property type="molecule type" value="Genomic_DNA"/>
</dbReference>
<keyword evidence="2" id="KW-1185">Reference proteome</keyword>
<evidence type="ECO:0000313" key="1">
    <source>
        <dbReference type="EMBL" id="CUA68695.1"/>
    </source>
</evidence>
<proteinExistence type="predicted"/>
<sequence length="186" mass="21026">MNSFDHLWLSFTTGQTIPQPPRAQSVLFHNIVPPFTKLPPLDPFNIESLAHGIRSGPVWMRCAMVIWAFVVDRQATRQPSPGRSKLVDMDYTFSLLVVEIKMCIAPFQLCKCWGYGVTLASIRSGIGSKPTDLISTFSIYSIKTLLFRKRFELILVGLDRYSKIPSVWFGARHTLPQSPLADLRLS</sequence>
<evidence type="ECO:0000313" key="2">
    <source>
        <dbReference type="Proteomes" id="UP000044841"/>
    </source>
</evidence>
<organism evidence="1 2">
    <name type="scientific">Rhizoctonia solani</name>
    <dbReference type="NCBI Taxonomy" id="456999"/>
    <lineage>
        <taxon>Eukaryota</taxon>
        <taxon>Fungi</taxon>
        <taxon>Dikarya</taxon>
        <taxon>Basidiomycota</taxon>
        <taxon>Agaricomycotina</taxon>
        <taxon>Agaricomycetes</taxon>
        <taxon>Cantharellales</taxon>
        <taxon>Ceratobasidiaceae</taxon>
        <taxon>Rhizoctonia</taxon>
    </lineage>
</organism>